<evidence type="ECO:0000313" key="2">
    <source>
        <dbReference type="Proteomes" id="UP000887574"/>
    </source>
</evidence>
<organism evidence="2 3">
    <name type="scientific">Ditylenchus dipsaci</name>
    <dbReference type="NCBI Taxonomy" id="166011"/>
    <lineage>
        <taxon>Eukaryota</taxon>
        <taxon>Metazoa</taxon>
        <taxon>Ecdysozoa</taxon>
        <taxon>Nematoda</taxon>
        <taxon>Chromadorea</taxon>
        <taxon>Rhabditida</taxon>
        <taxon>Tylenchina</taxon>
        <taxon>Tylenchomorpha</taxon>
        <taxon>Sphaerularioidea</taxon>
        <taxon>Anguinidae</taxon>
        <taxon>Anguininae</taxon>
        <taxon>Ditylenchus</taxon>
    </lineage>
</organism>
<evidence type="ECO:0000256" key="1">
    <source>
        <dbReference type="SAM" id="MobiDB-lite"/>
    </source>
</evidence>
<name>A0A915E0H1_9BILA</name>
<dbReference type="AlphaFoldDB" id="A0A915E0H1"/>
<dbReference type="Proteomes" id="UP000887574">
    <property type="component" value="Unplaced"/>
</dbReference>
<proteinExistence type="predicted"/>
<keyword evidence="2" id="KW-1185">Reference proteome</keyword>
<sequence>MGHCCTTQPNDHSSNSSTSTGLINRNGPNVQRPSNLELTAVNAISIAPKNEHTTQTDEETRYSISPTTGRKRRRGYTGSSLGSAEMDYDEISMDEDIHIPPANFDESPTREIRKHLNALQFNHHAQQNQQDVGGTASNIPTKVPDLSEEERRQILNSHDFNRFFQQTTRVIERALAEDGDIFMDYINGPVHDDKQDKGELLCSTENSPRAKLL</sequence>
<feature type="region of interest" description="Disordered" evidence="1">
    <location>
        <begin position="47"/>
        <end position="84"/>
    </location>
</feature>
<evidence type="ECO:0000313" key="3">
    <source>
        <dbReference type="WBParaSite" id="jg24604.2"/>
    </source>
</evidence>
<protein>
    <submittedName>
        <fullName evidence="3">Uncharacterized protein</fullName>
    </submittedName>
</protein>
<feature type="region of interest" description="Disordered" evidence="1">
    <location>
        <begin position="1"/>
        <end position="33"/>
    </location>
</feature>
<accession>A0A915E0H1</accession>
<reference evidence="3" key="1">
    <citation type="submission" date="2022-11" db="UniProtKB">
        <authorList>
            <consortium name="WormBaseParasite"/>
        </authorList>
    </citation>
    <scope>IDENTIFICATION</scope>
</reference>
<dbReference type="WBParaSite" id="jg24604.2">
    <property type="protein sequence ID" value="jg24604.2"/>
    <property type="gene ID" value="jg24604"/>
</dbReference>
<feature type="compositionally biased region" description="Basic and acidic residues" evidence="1">
    <location>
        <begin position="49"/>
        <end position="61"/>
    </location>
</feature>